<comment type="caution">
    <text evidence="2">The sequence shown here is derived from an EMBL/GenBank/DDBJ whole genome shotgun (WGS) entry which is preliminary data.</text>
</comment>
<dbReference type="Proteomes" id="UP000192578">
    <property type="component" value="Unassembled WGS sequence"/>
</dbReference>
<keyword evidence="3" id="KW-1185">Reference proteome</keyword>
<evidence type="ECO:0000313" key="2">
    <source>
        <dbReference type="EMBL" id="OWA50918.1"/>
    </source>
</evidence>
<gene>
    <name evidence="2" type="ORF">BV898_15419</name>
</gene>
<accession>A0A9X6NDZ3</accession>
<evidence type="ECO:0000259" key="1">
    <source>
        <dbReference type="PROSITE" id="PS50181"/>
    </source>
</evidence>
<name>A0A9X6NDZ3_HYPEX</name>
<dbReference type="PROSITE" id="PS50181">
    <property type="entry name" value="FBOX"/>
    <property type="match status" value="1"/>
</dbReference>
<dbReference type="InterPro" id="IPR001810">
    <property type="entry name" value="F-box_dom"/>
</dbReference>
<feature type="domain" description="F-box" evidence="1">
    <location>
        <begin position="51"/>
        <end position="89"/>
    </location>
</feature>
<dbReference type="Pfam" id="PF12937">
    <property type="entry name" value="F-box-like"/>
    <property type="match status" value="1"/>
</dbReference>
<dbReference type="SUPFAM" id="SSF81383">
    <property type="entry name" value="F-box domain"/>
    <property type="match status" value="1"/>
</dbReference>
<dbReference type="Gene3D" id="1.20.1280.50">
    <property type="match status" value="1"/>
</dbReference>
<dbReference type="InterPro" id="IPR036047">
    <property type="entry name" value="F-box-like_dom_sf"/>
</dbReference>
<evidence type="ECO:0000313" key="3">
    <source>
        <dbReference type="Proteomes" id="UP000192578"/>
    </source>
</evidence>
<organism evidence="2 3">
    <name type="scientific">Hypsibius exemplaris</name>
    <name type="common">Freshwater tardigrade</name>
    <dbReference type="NCBI Taxonomy" id="2072580"/>
    <lineage>
        <taxon>Eukaryota</taxon>
        <taxon>Metazoa</taxon>
        <taxon>Ecdysozoa</taxon>
        <taxon>Tardigrada</taxon>
        <taxon>Eutardigrada</taxon>
        <taxon>Parachela</taxon>
        <taxon>Hypsibioidea</taxon>
        <taxon>Hypsibiidae</taxon>
        <taxon>Hypsibius</taxon>
    </lineage>
</organism>
<protein>
    <recommendedName>
        <fullName evidence="1">F-box domain-containing protein</fullName>
    </recommendedName>
</protein>
<dbReference type="AlphaFoldDB" id="A0A9X6NDZ3"/>
<proteinExistence type="predicted"/>
<dbReference type="EMBL" id="MTYJ01000208">
    <property type="protein sequence ID" value="OWA50918.1"/>
    <property type="molecule type" value="Genomic_DNA"/>
</dbReference>
<reference evidence="3" key="1">
    <citation type="submission" date="2017-01" db="EMBL/GenBank/DDBJ databases">
        <title>Comparative genomics of anhydrobiosis in the tardigrade Hypsibius dujardini.</title>
        <authorList>
            <person name="Yoshida Y."/>
            <person name="Koutsovoulos G."/>
            <person name="Laetsch D."/>
            <person name="Stevens L."/>
            <person name="Kumar S."/>
            <person name="Horikawa D."/>
            <person name="Ishino K."/>
            <person name="Komine S."/>
            <person name="Tomita M."/>
            <person name="Blaxter M."/>
            <person name="Arakawa K."/>
        </authorList>
    </citation>
    <scope>NUCLEOTIDE SEQUENCE [LARGE SCALE GENOMIC DNA]</scope>
    <source>
        <strain evidence="3">Z151</strain>
    </source>
</reference>
<sequence>MIDVAPKPPSFMACFRRLLTLRQTVEASSLEIQCLRPLWTIAAEGPAGWRMQDFKDIPREVLVEILTCLDLPARIRLRRVCRFWHYMLQLPEVNCILQIDRRCFVQRFGLDQIHGWRWRRANESLYGPDSCEVPHLRGFLGAHVRDLIFDGQDDDGERPADVGDLGHPNGCVVGDLLQDHGLPWCVAWMIKRAPSIVNLHLKHIHFLFDHTAGTGADTLFRVLFQGFVHWDSSVKALRRHEPDKRTTFYPHEWEALTLTGCSFNYVMAKIVGRRLRRWPFWGFHWTTNMPKVRIVLDVTADIFAAMRAVTDPIFWPYPAGEQMMQWVEKYARLLHHAQPAAFDELLQGFSWGVNDVFFEDWHPRIVNYRLLEGDNLIRVARYIADYKILRGECLAYSGPHINWRSSSSMARTSGGV</sequence>
<dbReference type="CDD" id="cd09917">
    <property type="entry name" value="F-box_SF"/>
    <property type="match status" value="1"/>
</dbReference>